<comment type="similarity">
    <text evidence="2 10">Belongs to the glycosyltransferase 31 family.</text>
</comment>
<name>A0A5J4N8V4_9TREM</name>
<comment type="caution">
    <text evidence="11">The sequence shown here is derived from an EMBL/GenBank/DDBJ whole genome shotgun (WGS) entry which is preliminary data.</text>
</comment>
<sequence>MQQKLWRNFRVQFTFVTGMPTEARHEKYDLDGVWIQPYNRENQTNQSTLEATQKLLQESDVHRDLLIGNFNDTYYNLTLKLMLTFRWIAAFCKHQASVYLFLDDDYSLVPTSVIRLIRKIPFTVRSCLNGGTASPDLIVRHPSESSSWGDRWSVSTNELPWNRYPSYSSGAAYILGAELVTDAAIAMAFTRYYRLDDAYLGFVWNKIDSRVYTIRQMKHTMDNLTNPSEVITAPSIYVDKAMDWNTGMMHMSRL</sequence>
<evidence type="ECO:0000256" key="6">
    <source>
        <dbReference type="ARBA" id="ARBA00022968"/>
    </source>
</evidence>
<dbReference type="Gene3D" id="3.90.550.50">
    <property type="match status" value="1"/>
</dbReference>
<evidence type="ECO:0000313" key="12">
    <source>
        <dbReference type="Proteomes" id="UP000324629"/>
    </source>
</evidence>
<protein>
    <recommendedName>
        <fullName evidence="10">Hexosyltransferase</fullName>
        <ecNumber evidence="10">2.4.1.-</ecNumber>
    </recommendedName>
</protein>
<evidence type="ECO:0000256" key="5">
    <source>
        <dbReference type="ARBA" id="ARBA00022692"/>
    </source>
</evidence>
<evidence type="ECO:0000256" key="4">
    <source>
        <dbReference type="ARBA" id="ARBA00022679"/>
    </source>
</evidence>
<dbReference type="AlphaFoldDB" id="A0A5J4N8V4"/>
<evidence type="ECO:0000256" key="8">
    <source>
        <dbReference type="ARBA" id="ARBA00023034"/>
    </source>
</evidence>
<dbReference type="GO" id="GO:0016758">
    <property type="term" value="F:hexosyltransferase activity"/>
    <property type="evidence" value="ECO:0007669"/>
    <property type="project" value="InterPro"/>
</dbReference>
<organism evidence="11 12">
    <name type="scientific">Paragonimus westermani</name>
    <dbReference type="NCBI Taxonomy" id="34504"/>
    <lineage>
        <taxon>Eukaryota</taxon>
        <taxon>Metazoa</taxon>
        <taxon>Spiralia</taxon>
        <taxon>Lophotrochozoa</taxon>
        <taxon>Platyhelminthes</taxon>
        <taxon>Trematoda</taxon>
        <taxon>Digenea</taxon>
        <taxon>Plagiorchiida</taxon>
        <taxon>Troglotremata</taxon>
        <taxon>Troglotrematidae</taxon>
        <taxon>Paragonimus</taxon>
    </lineage>
</organism>
<keyword evidence="5" id="KW-0812">Transmembrane</keyword>
<dbReference type="EC" id="2.4.1.-" evidence="10"/>
<keyword evidence="3 10" id="KW-0328">Glycosyltransferase</keyword>
<evidence type="ECO:0000313" key="11">
    <source>
        <dbReference type="EMBL" id="KAA3671903.1"/>
    </source>
</evidence>
<reference evidence="11 12" key="1">
    <citation type="journal article" date="2019" name="Gigascience">
        <title>Whole-genome sequence of the oriental lung fluke Paragonimus westermani.</title>
        <authorList>
            <person name="Oey H."/>
            <person name="Zakrzewski M."/>
            <person name="Narain K."/>
            <person name="Devi K.R."/>
            <person name="Agatsuma T."/>
            <person name="Nawaratna S."/>
            <person name="Gobert G.N."/>
            <person name="Jones M.K."/>
            <person name="Ragan M.A."/>
            <person name="McManus D.P."/>
            <person name="Krause L."/>
        </authorList>
    </citation>
    <scope>NUCLEOTIDE SEQUENCE [LARGE SCALE GENOMIC DNA]</scope>
    <source>
        <strain evidence="11 12">IND2009</strain>
    </source>
</reference>
<dbReference type="InterPro" id="IPR002659">
    <property type="entry name" value="Glyco_trans_31"/>
</dbReference>
<keyword evidence="9" id="KW-0472">Membrane</keyword>
<evidence type="ECO:0000256" key="1">
    <source>
        <dbReference type="ARBA" id="ARBA00004323"/>
    </source>
</evidence>
<keyword evidence="12" id="KW-1185">Reference proteome</keyword>
<keyword evidence="8 10" id="KW-0333">Golgi apparatus</keyword>
<dbReference type="Proteomes" id="UP000324629">
    <property type="component" value="Unassembled WGS sequence"/>
</dbReference>
<dbReference type="GO" id="GO:0008194">
    <property type="term" value="F:UDP-glycosyltransferase activity"/>
    <property type="evidence" value="ECO:0007669"/>
    <property type="project" value="TreeGrafter"/>
</dbReference>
<accession>A0A5J4N8V4</accession>
<keyword evidence="7" id="KW-1133">Transmembrane helix</keyword>
<evidence type="ECO:0000256" key="10">
    <source>
        <dbReference type="RuleBase" id="RU363063"/>
    </source>
</evidence>
<dbReference type="EMBL" id="QNGE01005644">
    <property type="protein sequence ID" value="KAA3671903.1"/>
    <property type="molecule type" value="Genomic_DNA"/>
</dbReference>
<evidence type="ECO:0000256" key="9">
    <source>
        <dbReference type="ARBA" id="ARBA00023136"/>
    </source>
</evidence>
<proteinExistence type="inferred from homology"/>
<dbReference type="PANTHER" id="PTHR11214">
    <property type="entry name" value="BETA-1,3-N-ACETYLGLUCOSAMINYLTRANSFERASE"/>
    <property type="match status" value="1"/>
</dbReference>
<evidence type="ECO:0000256" key="7">
    <source>
        <dbReference type="ARBA" id="ARBA00022989"/>
    </source>
</evidence>
<keyword evidence="6" id="KW-0735">Signal-anchor</keyword>
<gene>
    <name evidence="11" type="ORF">DEA37_0011090</name>
</gene>
<evidence type="ECO:0000256" key="3">
    <source>
        <dbReference type="ARBA" id="ARBA00022676"/>
    </source>
</evidence>
<dbReference type="Pfam" id="PF01762">
    <property type="entry name" value="Galactosyl_T"/>
    <property type="match status" value="1"/>
</dbReference>
<dbReference type="GO" id="GO:0000139">
    <property type="term" value="C:Golgi membrane"/>
    <property type="evidence" value="ECO:0007669"/>
    <property type="project" value="UniProtKB-SubCell"/>
</dbReference>
<dbReference type="PANTHER" id="PTHR11214:SF349">
    <property type="entry name" value="BETA-1,3-GALACTOSYLTRANSFERASE BRN"/>
    <property type="match status" value="1"/>
</dbReference>
<dbReference type="GO" id="GO:0006493">
    <property type="term" value="P:protein O-linked glycosylation"/>
    <property type="evidence" value="ECO:0007669"/>
    <property type="project" value="TreeGrafter"/>
</dbReference>
<evidence type="ECO:0000256" key="2">
    <source>
        <dbReference type="ARBA" id="ARBA00008661"/>
    </source>
</evidence>
<comment type="subcellular location">
    <subcellularLocation>
        <location evidence="1 10">Golgi apparatus membrane</location>
        <topology evidence="1 10">Single-pass type II membrane protein</topology>
    </subcellularLocation>
</comment>
<keyword evidence="4" id="KW-0808">Transferase</keyword>